<accession>A0A937JZG9</accession>
<dbReference type="RefSeq" id="WP_202244435.1">
    <property type="nucleotide sequence ID" value="NZ_JAESIY010000005.1"/>
</dbReference>
<keyword evidence="3" id="KW-1185">Reference proteome</keyword>
<feature type="transmembrane region" description="Helical" evidence="1">
    <location>
        <begin position="115"/>
        <end position="137"/>
    </location>
</feature>
<evidence type="ECO:0000313" key="2">
    <source>
        <dbReference type="EMBL" id="MBL3656649.1"/>
    </source>
</evidence>
<sequence length="145" mass="16185">MQILVHAHSGLRWLVLISILYAIINAAGKTKGTVPFTEKDKKAALFALIFTHIQLIVGIILYFISPKVIFSGSSMGEPALRFFLVEHSLMMLIAIALITIGYSKAKRLTDDGKKFKTILTFYAIGLLIMLISIPWPFRNLGGSWF</sequence>
<dbReference type="AlphaFoldDB" id="A0A937JZG9"/>
<keyword evidence="1" id="KW-0812">Transmembrane</keyword>
<protein>
    <submittedName>
        <fullName evidence="2">Cytochrome B</fullName>
    </submittedName>
</protein>
<feature type="transmembrane region" description="Helical" evidence="1">
    <location>
        <begin position="84"/>
        <end position="103"/>
    </location>
</feature>
<proteinExistence type="predicted"/>
<feature type="transmembrane region" description="Helical" evidence="1">
    <location>
        <begin position="45"/>
        <end position="64"/>
    </location>
</feature>
<keyword evidence="1" id="KW-0472">Membrane</keyword>
<evidence type="ECO:0000256" key="1">
    <source>
        <dbReference type="SAM" id="Phobius"/>
    </source>
</evidence>
<dbReference type="Proteomes" id="UP000659388">
    <property type="component" value="Unassembled WGS sequence"/>
</dbReference>
<reference evidence="2" key="1">
    <citation type="submission" date="2021-01" db="EMBL/GenBank/DDBJ databases">
        <title>Fulvivirga kasyanovii gen. nov., sp nov., a novel member of the phylum Bacteroidetes isolated from seawater in a mussel farm.</title>
        <authorList>
            <person name="Zhao L.-H."/>
            <person name="Wang Z.-J."/>
        </authorList>
    </citation>
    <scope>NUCLEOTIDE SEQUENCE</scope>
    <source>
        <strain evidence="2">2943</strain>
    </source>
</reference>
<feature type="transmembrane region" description="Helical" evidence="1">
    <location>
        <begin position="6"/>
        <end position="24"/>
    </location>
</feature>
<organism evidence="2 3">
    <name type="scientific">Fulvivirga sediminis</name>
    <dbReference type="NCBI Taxonomy" id="2803949"/>
    <lineage>
        <taxon>Bacteria</taxon>
        <taxon>Pseudomonadati</taxon>
        <taxon>Bacteroidota</taxon>
        <taxon>Cytophagia</taxon>
        <taxon>Cytophagales</taxon>
        <taxon>Fulvivirgaceae</taxon>
        <taxon>Fulvivirga</taxon>
    </lineage>
</organism>
<gene>
    <name evidence="2" type="ORF">JL102_10940</name>
</gene>
<dbReference type="EMBL" id="JAESIY010000005">
    <property type="protein sequence ID" value="MBL3656649.1"/>
    <property type="molecule type" value="Genomic_DNA"/>
</dbReference>
<keyword evidence="1" id="KW-1133">Transmembrane helix</keyword>
<name>A0A937JZG9_9BACT</name>
<comment type="caution">
    <text evidence="2">The sequence shown here is derived from an EMBL/GenBank/DDBJ whole genome shotgun (WGS) entry which is preliminary data.</text>
</comment>
<evidence type="ECO:0000313" key="3">
    <source>
        <dbReference type="Proteomes" id="UP000659388"/>
    </source>
</evidence>